<sequence length="226" mass="23206">MTDRVIARTVGALFIVGTVTAVVGGSMVLAIEDPGALSAVAGDQGRVATGVLLELVLALSVLGIGALLFPVLRRRDEGLALAYAGVRTLEAVFLMAASVAALVFLASGPGAPAAGGAGRAPALVLALREWTYLIGSMVLLGAGGLILYSLLFRAALVPTWLSLWGLVAAVLILLRGVLEVYGLDLSVVWQAALAAPIAVNEMVLAVWLIVRGFDAAGARASRVLRR</sequence>
<evidence type="ECO:0000256" key="1">
    <source>
        <dbReference type="SAM" id="Phobius"/>
    </source>
</evidence>
<gene>
    <name evidence="2" type="ORF">FB474_1254</name>
</gene>
<dbReference type="EMBL" id="VFOQ01000001">
    <property type="protein sequence ID" value="TQL59884.1"/>
    <property type="molecule type" value="Genomic_DNA"/>
</dbReference>
<proteinExistence type="predicted"/>
<feature type="transmembrane region" description="Helical" evidence="1">
    <location>
        <begin position="51"/>
        <end position="72"/>
    </location>
</feature>
<dbReference type="OrthoDB" id="1176146at2"/>
<evidence type="ECO:0000313" key="3">
    <source>
        <dbReference type="Proteomes" id="UP000319514"/>
    </source>
</evidence>
<keyword evidence="1" id="KW-0812">Transmembrane</keyword>
<keyword evidence="1" id="KW-0472">Membrane</keyword>
<feature type="transmembrane region" description="Helical" evidence="1">
    <location>
        <begin position="12"/>
        <end position="31"/>
    </location>
</feature>
<reference evidence="2 3" key="1">
    <citation type="submission" date="2019-06" db="EMBL/GenBank/DDBJ databases">
        <title>Sequencing the genomes of 1000 actinobacteria strains.</title>
        <authorList>
            <person name="Klenk H.-P."/>
        </authorList>
    </citation>
    <scope>NUCLEOTIDE SEQUENCE [LARGE SCALE GENOMIC DNA]</scope>
    <source>
        <strain evidence="2 3">DSM 18082</strain>
    </source>
</reference>
<keyword evidence="3" id="KW-1185">Reference proteome</keyword>
<feature type="transmembrane region" description="Helical" evidence="1">
    <location>
        <begin position="130"/>
        <end position="151"/>
    </location>
</feature>
<name>A0A542ZHS8_9MICO</name>
<comment type="caution">
    <text evidence="2">The sequence shown here is derived from an EMBL/GenBank/DDBJ whole genome shotgun (WGS) entry which is preliminary data.</text>
</comment>
<evidence type="ECO:0000313" key="2">
    <source>
        <dbReference type="EMBL" id="TQL59884.1"/>
    </source>
</evidence>
<dbReference type="Proteomes" id="UP000319514">
    <property type="component" value="Unassembled WGS sequence"/>
</dbReference>
<feature type="transmembrane region" description="Helical" evidence="1">
    <location>
        <begin position="187"/>
        <end position="210"/>
    </location>
</feature>
<dbReference type="Pfam" id="PF14329">
    <property type="entry name" value="DUF4386"/>
    <property type="match status" value="1"/>
</dbReference>
<dbReference type="InterPro" id="IPR025495">
    <property type="entry name" value="DUF4386"/>
</dbReference>
<accession>A0A542ZHS8</accession>
<feature type="transmembrane region" description="Helical" evidence="1">
    <location>
        <begin position="92"/>
        <end position="110"/>
    </location>
</feature>
<keyword evidence="1" id="KW-1133">Transmembrane helix</keyword>
<dbReference type="AlphaFoldDB" id="A0A542ZHS8"/>
<organism evidence="2 3">
    <name type="scientific">Oryzihumus leptocrescens</name>
    <dbReference type="NCBI Taxonomy" id="297536"/>
    <lineage>
        <taxon>Bacteria</taxon>
        <taxon>Bacillati</taxon>
        <taxon>Actinomycetota</taxon>
        <taxon>Actinomycetes</taxon>
        <taxon>Micrococcales</taxon>
        <taxon>Intrasporangiaceae</taxon>
        <taxon>Oryzihumus</taxon>
    </lineage>
</organism>
<protein>
    <submittedName>
        <fullName evidence="2">Uncharacterized protein DUF4386</fullName>
    </submittedName>
</protein>
<feature type="transmembrane region" description="Helical" evidence="1">
    <location>
        <begin position="163"/>
        <end position="181"/>
    </location>
</feature>